<feature type="non-terminal residue" evidence="2">
    <location>
        <position position="92"/>
    </location>
</feature>
<organism evidence="2">
    <name type="scientific">Nothobranchius kuhntae</name>
    <name type="common">Beira killifish</name>
    <dbReference type="NCBI Taxonomy" id="321403"/>
    <lineage>
        <taxon>Eukaryota</taxon>
        <taxon>Metazoa</taxon>
        <taxon>Chordata</taxon>
        <taxon>Craniata</taxon>
        <taxon>Vertebrata</taxon>
        <taxon>Euteleostomi</taxon>
        <taxon>Actinopterygii</taxon>
        <taxon>Neopterygii</taxon>
        <taxon>Teleostei</taxon>
        <taxon>Neoteleostei</taxon>
        <taxon>Acanthomorphata</taxon>
        <taxon>Ovalentaria</taxon>
        <taxon>Atherinomorphae</taxon>
        <taxon>Cyprinodontiformes</taxon>
        <taxon>Nothobranchiidae</taxon>
        <taxon>Nothobranchius</taxon>
    </lineage>
</organism>
<feature type="non-terminal residue" evidence="2">
    <location>
        <position position="1"/>
    </location>
</feature>
<sequence length="92" mass="10142">NEGVENQNLRPGGQQNPCTAASQTAEGTAFLSQVWLIRRIQLSCAPQQPGREEEEGRCQADHQSWVILAAFSPLQAGSRDTPTHKQKKKDKS</sequence>
<dbReference type="AlphaFoldDB" id="A0A1A8KXE5"/>
<dbReference type="EMBL" id="HAEE01017022">
    <property type="protein sequence ID" value="SBR37072.1"/>
    <property type="molecule type" value="Transcribed_RNA"/>
</dbReference>
<evidence type="ECO:0000256" key="1">
    <source>
        <dbReference type="SAM" id="MobiDB-lite"/>
    </source>
</evidence>
<reference evidence="2" key="1">
    <citation type="submission" date="2016-05" db="EMBL/GenBank/DDBJ databases">
        <authorList>
            <person name="Lavstsen T."/>
            <person name="Jespersen J.S."/>
        </authorList>
    </citation>
    <scope>NUCLEOTIDE SEQUENCE</scope>
    <source>
        <tissue evidence="2">Brain</tissue>
    </source>
</reference>
<gene>
    <name evidence="2" type="primary">Nfu_g_1_015138</name>
</gene>
<accession>A0A1A8KXE5</accession>
<feature type="region of interest" description="Disordered" evidence="1">
    <location>
        <begin position="1"/>
        <end position="24"/>
    </location>
</feature>
<name>A0A1A8KXE5_NOTKU</name>
<evidence type="ECO:0000313" key="2">
    <source>
        <dbReference type="EMBL" id="SBR37072.1"/>
    </source>
</evidence>
<proteinExistence type="predicted"/>
<feature type="region of interest" description="Disordered" evidence="1">
    <location>
        <begin position="72"/>
        <end position="92"/>
    </location>
</feature>
<protein>
    <submittedName>
        <fullName evidence="2">Uncharacterized protein</fullName>
    </submittedName>
</protein>
<reference evidence="2" key="2">
    <citation type="submission" date="2016-06" db="EMBL/GenBank/DDBJ databases">
        <title>The genome of a short-lived fish provides insights into sex chromosome evolution and the genetic control of aging.</title>
        <authorList>
            <person name="Reichwald K."/>
            <person name="Felder M."/>
            <person name="Petzold A."/>
            <person name="Koch P."/>
            <person name="Groth M."/>
            <person name="Platzer M."/>
        </authorList>
    </citation>
    <scope>NUCLEOTIDE SEQUENCE</scope>
    <source>
        <tissue evidence="2">Brain</tissue>
    </source>
</reference>